<sequence length="511" mass="54115">MARCRSVALIGVRGTVVDIEVHIGGMPGFSLIGLPDASLYESRDRVRAAVLSSRESWPLQRITVSLSPAALPKRGSHFDLGVAVAILAAADEVPLDAVDGVLFLGELALDGRLRPVLGVLPAVLAAERAGLGRAVVPEANVAEARLIPGVRVFGARSLRQVLAFLRGTEIPPEAPDELEEASGSSGTTPVDDTADLADVAGQKEPKRAVEIAAAGHHHLLLTGSPGSGKTMLARRLPSLLPDLSLDESLEVTSIHSIAGVLPPGRPLIVRPPFADPHHTSSVVSIVGGGSRVPRPGAASLAHRGVLFLDEAPEFPPRVLDSLRQPLESGSLTLARAEATSVFPARFLLVLAQNPCPCGNFGSTVHACTCRPDAVRRYGQRLSGPVRDRVDIQMKVDAPTMAELDAAADGVEPSKAVADRVAEARARQERRLRGTPWRCNGELPGPYLRRELKLPADVTAPAFADVRAGRLTLRGVDRVLRVAWTIADLAGRDRPTVADVKKALELRRGEAA</sequence>
<dbReference type="InterPro" id="IPR027417">
    <property type="entry name" value="P-loop_NTPase"/>
</dbReference>
<evidence type="ECO:0000256" key="2">
    <source>
        <dbReference type="SAM" id="MobiDB-lite"/>
    </source>
</evidence>
<dbReference type="PANTHER" id="PTHR32039">
    <property type="entry name" value="MAGNESIUM-CHELATASE SUBUNIT CHLI"/>
    <property type="match status" value="1"/>
</dbReference>
<keyword evidence="4" id="KW-0547">Nucleotide-binding</keyword>
<evidence type="ECO:0000313" key="5">
    <source>
        <dbReference type="Proteomes" id="UP000295621"/>
    </source>
</evidence>
<dbReference type="SUPFAM" id="SSF54211">
    <property type="entry name" value="Ribosomal protein S5 domain 2-like"/>
    <property type="match status" value="1"/>
</dbReference>
<evidence type="ECO:0000256" key="1">
    <source>
        <dbReference type="ARBA" id="ARBA00006354"/>
    </source>
</evidence>
<accession>A0A4V2XYG2</accession>
<protein>
    <submittedName>
        <fullName evidence="4">ATP-binding protein</fullName>
    </submittedName>
</protein>
<dbReference type="NCBIfam" id="TIGR00368">
    <property type="entry name" value="YifB family Mg chelatase-like AAA ATPase"/>
    <property type="match status" value="1"/>
</dbReference>
<dbReference type="OrthoDB" id="9813147at2"/>
<dbReference type="Pfam" id="PF13335">
    <property type="entry name" value="Mg_chelatase_C"/>
    <property type="match status" value="1"/>
</dbReference>
<dbReference type="InterPro" id="IPR045006">
    <property type="entry name" value="CHLI-like"/>
</dbReference>
<dbReference type="Pfam" id="PF13541">
    <property type="entry name" value="ChlI"/>
    <property type="match status" value="1"/>
</dbReference>
<dbReference type="SMART" id="SM00382">
    <property type="entry name" value="AAA"/>
    <property type="match status" value="1"/>
</dbReference>
<dbReference type="AlphaFoldDB" id="A0A4V2XYG2"/>
<dbReference type="EMBL" id="SMKL01000001">
    <property type="protein sequence ID" value="TDC57065.1"/>
    <property type="molecule type" value="Genomic_DNA"/>
</dbReference>
<gene>
    <name evidence="4" type="ORF">E1212_00340</name>
</gene>
<dbReference type="Pfam" id="PF01078">
    <property type="entry name" value="Mg_chelatase"/>
    <property type="match status" value="1"/>
</dbReference>
<name>A0A4V2XYG2_9ACTN</name>
<dbReference type="Gene3D" id="3.40.50.300">
    <property type="entry name" value="P-loop containing nucleotide triphosphate hydrolases"/>
    <property type="match status" value="1"/>
</dbReference>
<dbReference type="PANTHER" id="PTHR32039:SF7">
    <property type="entry name" value="COMPETENCE PROTEIN COMM"/>
    <property type="match status" value="1"/>
</dbReference>
<dbReference type="Proteomes" id="UP000295621">
    <property type="component" value="Unassembled WGS sequence"/>
</dbReference>
<dbReference type="Gene3D" id="3.30.230.10">
    <property type="match status" value="1"/>
</dbReference>
<organism evidence="4 5">
    <name type="scientific">Jiangella ureilytica</name>
    <dbReference type="NCBI Taxonomy" id="2530374"/>
    <lineage>
        <taxon>Bacteria</taxon>
        <taxon>Bacillati</taxon>
        <taxon>Actinomycetota</taxon>
        <taxon>Actinomycetes</taxon>
        <taxon>Jiangellales</taxon>
        <taxon>Jiangellaceae</taxon>
        <taxon>Jiangella</taxon>
    </lineage>
</organism>
<dbReference type="SUPFAM" id="SSF52540">
    <property type="entry name" value="P-loop containing nucleoside triphosphate hydrolases"/>
    <property type="match status" value="1"/>
</dbReference>
<feature type="region of interest" description="Disordered" evidence="2">
    <location>
        <begin position="172"/>
        <end position="193"/>
    </location>
</feature>
<dbReference type="InterPro" id="IPR003593">
    <property type="entry name" value="AAA+_ATPase"/>
</dbReference>
<comment type="similarity">
    <text evidence="1">Belongs to the Mg-chelatase subunits D/I family. ComM subfamily.</text>
</comment>
<dbReference type="GO" id="GO:0005524">
    <property type="term" value="F:ATP binding"/>
    <property type="evidence" value="ECO:0007669"/>
    <property type="project" value="UniProtKB-KW"/>
</dbReference>
<evidence type="ECO:0000259" key="3">
    <source>
        <dbReference type="SMART" id="SM00382"/>
    </source>
</evidence>
<dbReference type="InterPro" id="IPR014721">
    <property type="entry name" value="Ribsml_uS5_D2-typ_fold_subgr"/>
</dbReference>
<comment type="caution">
    <text evidence="4">The sequence shown here is derived from an EMBL/GenBank/DDBJ whole genome shotgun (WGS) entry which is preliminary data.</text>
</comment>
<dbReference type="InterPro" id="IPR025158">
    <property type="entry name" value="Mg_chelat-rel_C"/>
</dbReference>
<feature type="domain" description="AAA+ ATPase" evidence="3">
    <location>
        <begin position="215"/>
        <end position="399"/>
    </location>
</feature>
<dbReference type="InterPro" id="IPR004482">
    <property type="entry name" value="Mg_chelat-rel"/>
</dbReference>
<evidence type="ECO:0000313" key="4">
    <source>
        <dbReference type="EMBL" id="TDC57065.1"/>
    </source>
</evidence>
<dbReference type="InterPro" id="IPR020568">
    <property type="entry name" value="Ribosomal_Su5_D2-typ_SF"/>
</dbReference>
<reference evidence="4 5" key="1">
    <citation type="submission" date="2019-02" db="EMBL/GenBank/DDBJ databases">
        <title>Draft genome sequences of novel Actinobacteria.</title>
        <authorList>
            <person name="Sahin N."/>
            <person name="Ay H."/>
            <person name="Saygin H."/>
        </authorList>
    </citation>
    <scope>NUCLEOTIDE SEQUENCE [LARGE SCALE GENOMIC DNA]</scope>
    <source>
        <strain evidence="4 5">KC603</strain>
    </source>
</reference>
<keyword evidence="5" id="KW-1185">Reference proteome</keyword>
<keyword evidence="4" id="KW-0067">ATP-binding</keyword>
<proteinExistence type="inferred from homology"/>
<dbReference type="InterPro" id="IPR000523">
    <property type="entry name" value="Mg_chelatse_chII-like_cat_dom"/>
</dbReference>